<evidence type="ECO:0000256" key="2">
    <source>
        <dbReference type="ARBA" id="ARBA00010136"/>
    </source>
</evidence>
<comment type="cofactor">
    <cofactor evidence="10 12">
        <name>Zn(2+)</name>
        <dbReference type="ChEBI" id="CHEBI:29105"/>
    </cofactor>
    <text evidence="10 12">Binds 1 zinc ion per subunit.</text>
</comment>
<dbReference type="SUPFAM" id="SSF55486">
    <property type="entry name" value="Metalloproteases ('zincins'), catalytic domain"/>
    <property type="match status" value="1"/>
</dbReference>
<dbReference type="GO" id="GO:0005615">
    <property type="term" value="C:extracellular space"/>
    <property type="evidence" value="ECO:0007669"/>
    <property type="project" value="TreeGrafter"/>
</dbReference>
<evidence type="ECO:0000256" key="5">
    <source>
        <dbReference type="ARBA" id="ARBA00022723"/>
    </source>
</evidence>
<evidence type="ECO:0000256" key="12">
    <source>
        <dbReference type="RuleBase" id="RU364040"/>
    </source>
</evidence>
<dbReference type="FunFam" id="1.10.390.10:FF:000006">
    <property type="entry name" value="Puromycin-sensitive aminopeptidase"/>
    <property type="match status" value="1"/>
</dbReference>
<dbReference type="Pfam" id="PF17900">
    <property type="entry name" value="Peptidase_M1_N"/>
    <property type="match status" value="1"/>
</dbReference>
<feature type="chain" id="PRO_5025652750" description="Aminopeptidase" evidence="13">
    <location>
        <begin position="28"/>
        <end position="887"/>
    </location>
</feature>
<dbReference type="GO" id="GO:0070006">
    <property type="term" value="F:metalloaminopeptidase activity"/>
    <property type="evidence" value="ECO:0007669"/>
    <property type="project" value="TreeGrafter"/>
</dbReference>
<evidence type="ECO:0000256" key="1">
    <source>
        <dbReference type="ARBA" id="ARBA00000098"/>
    </source>
</evidence>
<dbReference type="GO" id="GO:0043171">
    <property type="term" value="P:peptide catabolic process"/>
    <property type="evidence" value="ECO:0007669"/>
    <property type="project" value="TreeGrafter"/>
</dbReference>
<dbReference type="GO" id="GO:0016285">
    <property type="term" value="F:alanyl aminopeptidase activity"/>
    <property type="evidence" value="ECO:0007669"/>
    <property type="project" value="UniProtKB-EC"/>
</dbReference>
<dbReference type="InterPro" id="IPR027268">
    <property type="entry name" value="Peptidase_M4/M1_CTD_sf"/>
</dbReference>
<feature type="binding site" evidence="10">
    <location>
        <position position="331"/>
    </location>
    <ligand>
        <name>Zn(2+)</name>
        <dbReference type="ChEBI" id="CHEBI:29105"/>
        <note>catalytic</note>
    </ligand>
</feature>
<gene>
    <name evidence="17" type="ORF">G3574_11540</name>
</gene>
<dbReference type="CDD" id="cd09601">
    <property type="entry name" value="M1_APN-Q_like"/>
    <property type="match status" value="1"/>
</dbReference>
<dbReference type="Proteomes" id="UP000482155">
    <property type="component" value="Unassembled WGS sequence"/>
</dbReference>
<keyword evidence="3 12" id="KW-0031">Aminopeptidase</keyword>
<feature type="binding site" evidence="10">
    <location>
        <position position="354"/>
    </location>
    <ligand>
        <name>Zn(2+)</name>
        <dbReference type="ChEBI" id="CHEBI:29105"/>
        <note>catalytic</note>
    </ligand>
</feature>
<keyword evidence="8 12" id="KW-0482">Metalloprotease</keyword>
<dbReference type="GO" id="GO:0016020">
    <property type="term" value="C:membrane"/>
    <property type="evidence" value="ECO:0007669"/>
    <property type="project" value="TreeGrafter"/>
</dbReference>
<protein>
    <recommendedName>
        <fullName evidence="12">Aminopeptidase</fullName>
        <ecNumber evidence="12">3.4.11.-</ecNumber>
    </recommendedName>
</protein>
<evidence type="ECO:0000313" key="17">
    <source>
        <dbReference type="EMBL" id="NEX61714.1"/>
    </source>
</evidence>
<keyword evidence="13" id="KW-0732">Signal</keyword>
<feature type="binding site" evidence="10">
    <location>
        <position position="335"/>
    </location>
    <ligand>
        <name>Zn(2+)</name>
        <dbReference type="ChEBI" id="CHEBI:29105"/>
        <note>catalytic</note>
    </ligand>
</feature>
<evidence type="ECO:0000256" key="8">
    <source>
        <dbReference type="ARBA" id="ARBA00023049"/>
    </source>
</evidence>
<feature type="site" description="Transition state stabilizer" evidence="11">
    <location>
        <position position="416"/>
    </location>
</feature>
<sequence length="887" mass="98353">MTRLLRRITAVAFATCLSALLFLPPHAGATLPAKPSLRLGDAVRPLAYELNLAMVPSADGFDGRITIDLELARAQDGFWMNATRLRVKRAVLDAGGKNLQAAIVPGGDDFIGLQFPESLPPGKARLTIEYSGSFSAVETRGLFKQQDGGEWYAFSQFEAMNARRAFPSFDEPQWKTPWTVSLDVRRDHVAVSNTAAVAEEAIGADMKRVRFATTAPLPTYLIAFGVGPFDVVDGGTAGQKRVPLRYIVPKGRGAEAAYAAKITPRLVELLEDYFGQPYPYPKLDSMAIPITVNFGAMENPGLITYRSSLLMSRPEREDESFRQRYASVGSHEIAHQWFGDLVTMSWWNDLWLNESFATWMARKNVRRFNPEWETHGRSEHERQQAMHADRLATARKIRQPIVAREDVDNAFDSITYDKGGAVLTMFETWLGEDGFRDGVRRYLKRHAFGNATAEDFFNALADTDPSLAKGFASFVEQPGVPHIAMRLDCTGKPALHMTQERFLPARKDGANAQSWTAPVCLRIDGQDAGKPFCTVLRSRSEKVALPVDHCPAWILPNPKGAGYYLSSVQGVKAIRLAQAPLKPEEAVSMLGDLSLLVNSGSFPADVLLDLVAPFAADPRPEVAREAAEVASDLYPTLSREEDRRRYAAWIRNHFGKRAVELGWLDRQGDSDAVRKLRMSLLPLVTEIGGDAMLRDQARQLSLGWLRGDGVPLGGMFRQVLRSAAFNGDAELFDALAQAVVKSKDSDARNEMYKALGSFRAPELRQRAFALVLSDQVDAREASTILYHAGETAENAPALQQFLAGSMDALMKRLPDEMMSRMPRWGQNLCTAGDRERYKQVFGPRIEQYPAGARSYAQALETIDICIGSRKAQETRLSRFLAGKRIEG</sequence>
<keyword evidence="18" id="KW-1185">Reference proteome</keyword>
<feature type="domain" description="Aminopeptidase N-like N-terminal" evidence="16">
    <location>
        <begin position="45"/>
        <end position="221"/>
    </location>
</feature>
<keyword evidence="5 10" id="KW-0479">Metal-binding</keyword>
<evidence type="ECO:0000256" key="3">
    <source>
        <dbReference type="ARBA" id="ARBA00022438"/>
    </source>
</evidence>
<dbReference type="InterPro" id="IPR014782">
    <property type="entry name" value="Peptidase_M1_dom"/>
</dbReference>
<reference evidence="17 18" key="1">
    <citation type="submission" date="2020-02" db="EMBL/GenBank/DDBJ databases">
        <authorList>
            <person name="Kim M.K."/>
        </authorList>
    </citation>
    <scope>NUCLEOTIDE SEQUENCE [LARGE SCALE GENOMIC DNA]</scope>
    <source>
        <strain evidence="17 18">17J57-3</strain>
    </source>
</reference>
<dbReference type="GO" id="GO:0042277">
    <property type="term" value="F:peptide binding"/>
    <property type="evidence" value="ECO:0007669"/>
    <property type="project" value="TreeGrafter"/>
</dbReference>
<dbReference type="SUPFAM" id="SSF63737">
    <property type="entry name" value="Leukotriene A4 hydrolase N-terminal domain"/>
    <property type="match status" value="1"/>
</dbReference>
<comment type="catalytic activity">
    <reaction evidence="1">
        <text>Release of an N-terminal amino acid, Xaa-|-Yaa- from a peptide, amide or arylamide. Xaa is preferably Ala, but may be most amino acids including Pro (slow action). When a terminal hydrophobic residue is followed by a prolyl residue, the two may be released as an intact Xaa-Pro dipeptide.</text>
        <dbReference type="EC" id="3.4.11.2"/>
    </reaction>
</comment>
<evidence type="ECO:0000259" key="14">
    <source>
        <dbReference type="Pfam" id="PF01433"/>
    </source>
</evidence>
<evidence type="ECO:0000256" key="10">
    <source>
        <dbReference type="PIRSR" id="PIRSR634016-3"/>
    </source>
</evidence>
<evidence type="ECO:0000259" key="15">
    <source>
        <dbReference type="Pfam" id="PF11838"/>
    </source>
</evidence>
<evidence type="ECO:0000256" key="9">
    <source>
        <dbReference type="PIRSR" id="PIRSR634016-1"/>
    </source>
</evidence>
<keyword evidence="6 12" id="KW-0378">Hydrolase</keyword>
<feature type="active site" description="Proton acceptor" evidence="9">
    <location>
        <position position="332"/>
    </location>
</feature>
<dbReference type="EMBL" id="JAAIVB010000037">
    <property type="protein sequence ID" value="NEX61714.1"/>
    <property type="molecule type" value="Genomic_DNA"/>
</dbReference>
<evidence type="ECO:0000256" key="4">
    <source>
        <dbReference type="ARBA" id="ARBA00022670"/>
    </source>
</evidence>
<dbReference type="GO" id="GO:0008270">
    <property type="term" value="F:zinc ion binding"/>
    <property type="evidence" value="ECO:0007669"/>
    <property type="project" value="UniProtKB-UniRule"/>
</dbReference>
<dbReference type="InterPro" id="IPR042097">
    <property type="entry name" value="Aminopeptidase_N-like_N_sf"/>
</dbReference>
<dbReference type="PANTHER" id="PTHR11533">
    <property type="entry name" value="PROTEASE M1 ZINC METALLOPROTEASE"/>
    <property type="match status" value="1"/>
</dbReference>
<dbReference type="Gene3D" id="2.60.40.1730">
    <property type="entry name" value="tricorn interacting facor f3 domain"/>
    <property type="match status" value="1"/>
</dbReference>
<dbReference type="GO" id="GO:0005737">
    <property type="term" value="C:cytoplasm"/>
    <property type="evidence" value="ECO:0007669"/>
    <property type="project" value="TreeGrafter"/>
</dbReference>
<dbReference type="RefSeq" id="WP_163963182.1">
    <property type="nucleotide sequence ID" value="NZ_JAAIVB010000037.1"/>
</dbReference>
<dbReference type="Gene3D" id="1.10.390.10">
    <property type="entry name" value="Neutral Protease Domain 2"/>
    <property type="match status" value="1"/>
</dbReference>
<dbReference type="Pfam" id="PF11838">
    <property type="entry name" value="ERAP1_C"/>
    <property type="match status" value="1"/>
</dbReference>
<comment type="caution">
    <text evidence="17">The sequence shown here is derived from an EMBL/GenBank/DDBJ whole genome shotgun (WGS) entry which is preliminary data.</text>
</comment>
<comment type="similarity">
    <text evidence="2 12">Belongs to the peptidase M1 family.</text>
</comment>
<evidence type="ECO:0000256" key="13">
    <source>
        <dbReference type="SAM" id="SignalP"/>
    </source>
</evidence>
<dbReference type="InterPro" id="IPR045357">
    <property type="entry name" value="Aminopeptidase_N-like_N"/>
</dbReference>
<keyword evidence="7 10" id="KW-0862">Zinc</keyword>
<evidence type="ECO:0000256" key="7">
    <source>
        <dbReference type="ARBA" id="ARBA00022833"/>
    </source>
</evidence>
<accession>A0A6B3SLJ8</accession>
<dbReference type="InterPro" id="IPR050344">
    <property type="entry name" value="Peptidase_M1_aminopeptidases"/>
</dbReference>
<proteinExistence type="inferred from homology"/>
<evidence type="ECO:0000256" key="11">
    <source>
        <dbReference type="PIRSR" id="PIRSR634016-4"/>
    </source>
</evidence>
<evidence type="ECO:0000259" key="16">
    <source>
        <dbReference type="Pfam" id="PF17900"/>
    </source>
</evidence>
<feature type="signal peptide" evidence="13">
    <location>
        <begin position="1"/>
        <end position="27"/>
    </location>
</feature>
<evidence type="ECO:0000256" key="6">
    <source>
        <dbReference type="ARBA" id="ARBA00022801"/>
    </source>
</evidence>
<organism evidence="17 18">
    <name type="scientific">Noviherbaspirillum galbum</name>
    <dbReference type="NCBI Taxonomy" id="2709383"/>
    <lineage>
        <taxon>Bacteria</taxon>
        <taxon>Pseudomonadati</taxon>
        <taxon>Pseudomonadota</taxon>
        <taxon>Betaproteobacteria</taxon>
        <taxon>Burkholderiales</taxon>
        <taxon>Oxalobacteraceae</taxon>
        <taxon>Noviherbaspirillum</taxon>
    </lineage>
</organism>
<dbReference type="InterPro" id="IPR001930">
    <property type="entry name" value="Peptidase_M1"/>
</dbReference>
<dbReference type="Gene3D" id="1.25.50.20">
    <property type="match status" value="1"/>
</dbReference>
<dbReference type="InterPro" id="IPR024571">
    <property type="entry name" value="ERAP1-like_C_dom"/>
</dbReference>
<dbReference type="PANTHER" id="PTHR11533:SF174">
    <property type="entry name" value="PUROMYCIN-SENSITIVE AMINOPEPTIDASE-RELATED"/>
    <property type="match status" value="1"/>
</dbReference>
<name>A0A6B3SLJ8_9BURK</name>
<dbReference type="EC" id="3.4.11.-" evidence="12"/>
<dbReference type="GO" id="GO:0006508">
    <property type="term" value="P:proteolysis"/>
    <property type="evidence" value="ECO:0007669"/>
    <property type="project" value="UniProtKB-KW"/>
</dbReference>
<dbReference type="InterPro" id="IPR034016">
    <property type="entry name" value="M1_APN-typ"/>
</dbReference>
<feature type="domain" description="ERAP1-like C-terminal" evidence="15">
    <location>
        <begin position="553"/>
        <end position="863"/>
    </location>
</feature>
<dbReference type="Pfam" id="PF01433">
    <property type="entry name" value="Peptidase_M1"/>
    <property type="match status" value="1"/>
</dbReference>
<feature type="domain" description="Peptidase M1 membrane alanine aminopeptidase" evidence="14">
    <location>
        <begin position="258"/>
        <end position="463"/>
    </location>
</feature>
<dbReference type="PRINTS" id="PR00756">
    <property type="entry name" value="ALADIPTASE"/>
</dbReference>
<keyword evidence="4 12" id="KW-0645">Protease</keyword>
<dbReference type="AlphaFoldDB" id="A0A6B3SLJ8"/>
<evidence type="ECO:0000313" key="18">
    <source>
        <dbReference type="Proteomes" id="UP000482155"/>
    </source>
</evidence>